<feature type="domain" description="HTH lacI-type" evidence="4">
    <location>
        <begin position="2"/>
        <end position="56"/>
    </location>
</feature>
<evidence type="ECO:0000256" key="2">
    <source>
        <dbReference type="ARBA" id="ARBA00023125"/>
    </source>
</evidence>
<gene>
    <name evidence="5" type="ORF">PRIP_00979</name>
</gene>
<dbReference type="GO" id="GO:0000976">
    <property type="term" value="F:transcription cis-regulatory region binding"/>
    <property type="evidence" value="ECO:0007669"/>
    <property type="project" value="TreeGrafter"/>
</dbReference>
<comment type="caution">
    <text evidence="5">The sequence shown here is derived from an EMBL/GenBank/DDBJ whole genome shotgun (WGS) entry which is preliminary data.</text>
</comment>
<keyword evidence="1" id="KW-0805">Transcription regulation</keyword>
<dbReference type="PROSITE" id="PS50932">
    <property type="entry name" value="HTH_LACI_2"/>
    <property type="match status" value="1"/>
</dbReference>
<name>W7DNJ3_9LIST</name>
<dbReference type="GO" id="GO:0003700">
    <property type="term" value="F:DNA-binding transcription factor activity"/>
    <property type="evidence" value="ECO:0007669"/>
    <property type="project" value="TreeGrafter"/>
</dbReference>
<dbReference type="EMBL" id="AODL01000002">
    <property type="protein sequence ID" value="EUJ46858.1"/>
    <property type="molecule type" value="Genomic_DNA"/>
</dbReference>
<dbReference type="Gene3D" id="1.10.260.40">
    <property type="entry name" value="lambda repressor-like DNA-binding domains"/>
    <property type="match status" value="1"/>
</dbReference>
<evidence type="ECO:0000256" key="3">
    <source>
        <dbReference type="ARBA" id="ARBA00023163"/>
    </source>
</evidence>
<dbReference type="InterPro" id="IPR028082">
    <property type="entry name" value="Peripla_BP_I"/>
</dbReference>
<reference evidence="5 6" key="1">
    <citation type="journal article" date="2014" name="Int. J. Syst. Evol. Microbiol.">
        <title>Listeria floridensis sp. nov., Listeria aquatica sp. nov., Listeria cornellensis sp. nov., Listeria riparia sp. nov. and Listeria grandensis sp. nov., from agricultural and natural environments.</title>
        <authorList>
            <person name="den Bakker H.C."/>
            <person name="Warchocki S."/>
            <person name="Wright E.M."/>
            <person name="Allred A.F."/>
            <person name="Ahlstrom C."/>
            <person name="Manuel C.S."/>
            <person name="Stasiewicz M.J."/>
            <person name="Burrell A."/>
            <person name="Roof S."/>
            <person name="Strawn L."/>
            <person name="Fortes E.D."/>
            <person name="Nightingale K.K."/>
            <person name="Kephart D."/>
            <person name="Wiedmann M."/>
        </authorList>
    </citation>
    <scope>NUCLEOTIDE SEQUENCE [LARGE SCALE GENOMIC DNA]</scope>
    <source>
        <strain evidence="5 6">FSL S10-1204</strain>
    </source>
</reference>
<dbReference type="PATRIC" id="fig|1265816.5.peg.190"/>
<keyword evidence="6" id="KW-1185">Reference proteome</keyword>
<dbReference type="SMART" id="SM00354">
    <property type="entry name" value="HTH_LACI"/>
    <property type="match status" value="1"/>
</dbReference>
<dbReference type="InterPro" id="IPR000843">
    <property type="entry name" value="HTH_LacI"/>
</dbReference>
<dbReference type="PANTHER" id="PTHR30146">
    <property type="entry name" value="LACI-RELATED TRANSCRIPTIONAL REPRESSOR"/>
    <property type="match status" value="1"/>
</dbReference>
<evidence type="ECO:0000313" key="5">
    <source>
        <dbReference type="EMBL" id="EUJ46858.1"/>
    </source>
</evidence>
<keyword evidence="2" id="KW-0238">DNA-binding</keyword>
<evidence type="ECO:0000313" key="6">
    <source>
        <dbReference type="Proteomes" id="UP000019248"/>
    </source>
</evidence>
<dbReference type="Pfam" id="PF00356">
    <property type="entry name" value="LacI"/>
    <property type="match status" value="1"/>
</dbReference>
<dbReference type="CDD" id="cd01392">
    <property type="entry name" value="HTH_LacI"/>
    <property type="match status" value="1"/>
</dbReference>
<organism evidence="5 6">
    <name type="scientific">Listeria riparia FSL S10-1204</name>
    <dbReference type="NCBI Taxonomy" id="1265816"/>
    <lineage>
        <taxon>Bacteria</taxon>
        <taxon>Bacillati</taxon>
        <taxon>Bacillota</taxon>
        <taxon>Bacilli</taxon>
        <taxon>Bacillales</taxon>
        <taxon>Listeriaceae</taxon>
        <taxon>Listeria</taxon>
    </lineage>
</organism>
<dbReference type="Pfam" id="PF13377">
    <property type="entry name" value="Peripla_BP_3"/>
    <property type="match status" value="1"/>
</dbReference>
<dbReference type="AlphaFoldDB" id="W7DNJ3"/>
<dbReference type="RefSeq" id="WP_036098968.1">
    <property type="nucleotide sequence ID" value="NZ_AODL01000002.1"/>
</dbReference>
<accession>W7DNJ3</accession>
<evidence type="ECO:0000256" key="1">
    <source>
        <dbReference type="ARBA" id="ARBA00023015"/>
    </source>
</evidence>
<dbReference type="CDD" id="cd06267">
    <property type="entry name" value="PBP1_LacI_sugar_binding-like"/>
    <property type="match status" value="1"/>
</dbReference>
<dbReference type="OrthoDB" id="9775106at2"/>
<dbReference type="SUPFAM" id="SSF47413">
    <property type="entry name" value="lambda repressor-like DNA-binding domains"/>
    <property type="match status" value="1"/>
</dbReference>
<dbReference type="InterPro" id="IPR046335">
    <property type="entry name" value="LacI/GalR-like_sensor"/>
</dbReference>
<protein>
    <submittedName>
        <fullName evidence="5">LacI family transcriptional regulator</fullName>
    </submittedName>
</protein>
<dbReference type="PANTHER" id="PTHR30146:SF109">
    <property type="entry name" value="HTH-TYPE TRANSCRIPTIONAL REGULATOR GALS"/>
    <property type="match status" value="1"/>
</dbReference>
<dbReference type="InterPro" id="IPR010982">
    <property type="entry name" value="Lambda_DNA-bd_dom_sf"/>
</dbReference>
<proteinExistence type="predicted"/>
<dbReference type="SUPFAM" id="SSF53822">
    <property type="entry name" value="Periplasmic binding protein-like I"/>
    <property type="match status" value="1"/>
</dbReference>
<dbReference type="Proteomes" id="UP000019248">
    <property type="component" value="Unassembled WGS sequence"/>
</dbReference>
<evidence type="ECO:0000259" key="4">
    <source>
        <dbReference type="PROSITE" id="PS50932"/>
    </source>
</evidence>
<dbReference type="Gene3D" id="3.40.50.2300">
    <property type="match status" value="2"/>
</dbReference>
<sequence length="339" mass="37573">MATIKDIAKDTGFSITTVSRALNGYSDVNEETRSIIRASAKKLQYSPNMLAQSLVTKKSKTIGLLVTDLKRESVKDNFVFEVLCGVGEYVATIDYEMILISTTTSRQRNKTFSQVVGERNLDGVVIQGLKKDDPYLTEAVTSNLPTVLIDIPIENSTTGFVTSDQEDSVKTAIKYLSRLGHQRIAFMNGHKHAYVSEIRFKAYQEALAEIGIDFDEKLLCYGDFEEEKAYQIALNFLLATQDVSAIFCASDIMALGVLQAARELQIRIPQELSIIGFDNILLTRYVSPSLSTVAQNPFELGKAAAQLVLEIINKTSSAHHLILQNELIVRESSGPYLSK</sequence>
<keyword evidence="3" id="KW-0804">Transcription</keyword>